<keyword evidence="2" id="KW-0238">DNA-binding</keyword>
<dbReference type="InterPro" id="IPR050397">
    <property type="entry name" value="Env_Response_Regulators"/>
</dbReference>
<dbReference type="PANTHER" id="PTHR24567:SF75">
    <property type="entry name" value="FUMARATE AND NITRATE REDUCTION REGULATORY PROTEIN"/>
    <property type="match status" value="1"/>
</dbReference>
<feature type="domain" description="Cyclic nucleotide-binding" evidence="4">
    <location>
        <begin position="22"/>
        <end position="83"/>
    </location>
</feature>
<dbReference type="EMBL" id="EU910855">
    <property type="protein sequence ID" value="ACF98131.1"/>
    <property type="molecule type" value="Genomic_DNA"/>
</dbReference>
<dbReference type="SMART" id="SM00419">
    <property type="entry name" value="HTH_CRP"/>
    <property type="match status" value="1"/>
</dbReference>
<dbReference type="SUPFAM" id="SSF46785">
    <property type="entry name" value="Winged helix' DNA-binding domain"/>
    <property type="match status" value="1"/>
</dbReference>
<dbReference type="InterPro" id="IPR036390">
    <property type="entry name" value="WH_DNA-bd_sf"/>
</dbReference>
<dbReference type="PRINTS" id="PR00034">
    <property type="entry name" value="HTHCRP"/>
</dbReference>
<protein>
    <submittedName>
        <fullName evidence="6">Putative transcriptional regulator FixK</fullName>
    </submittedName>
</protein>
<evidence type="ECO:0000256" key="2">
    <source>
        <dbReference type="ARBA" id="ARBA00023125"/>
    </source>
</evidence>
<evidence type="ECO:0000256" key="3">
    <source>
        <dbReference type="ARBA" id="ARBA00023163"/>
    </source>
</evidence>
<evidence type="ECO:0000313" key="6">
    <source>
        <dbReference type="EMBL" id="ACF98131.1"/>
    </source>
</evidence>
<dbReference type="CDD" id="cd00038">
    <property type="entry name" value="CAP_ED"/>
    <property type="match status" value="1"/>
</dbReference>
<dbReference type="InterPro" id="IPR036388">
    <property type="entry name" value="WH-like_DNA-bd_sf"/>
</dbReference>
<dbReference type="SMART" id="SM00100">
    <property type="entry name" value="cNMP"/>
    <property type="match status" value="1"/>
</dbReference>
<dbReference type="Pfam" id="PF00027">
    <property type="entry name" value="cNMP_binding"/>
    <property type="match status" value="1"/>
</dbReference>
<dbReference type="Gene3D" id="1.10.10.10">
    <property type="entry name" value="Winged helix-like DNA-binding domain superfamily/Winged helix DNA-binding domain"/>
    <property type="match status" value="1"/>
</dbReference>
<dbReference type="CDD" id="cd00092">
    <property type="entry name" value="HTH_CRP"/>
    <property type="match status" value="1"/>
</dbReference>
<dbReference type="GO" id="GO:0003700">
    <property type="term" value="F:DNA-binding transcription factor activity"/>
    <property type="evidence" value="ECO:0007669"/>
    <property type="project" value="TreeGrafter"/>
</dbReference>
<dbReference type="SUPFAM" id="SSF51206">
    <property type="entry name" value="cAMP-binding domain-like"/>
    <property type="match status" value="1"/>
</dbReference>
<organism evidence="6">
    <name type="scientific">uncultured bacterium 1062</name>
    <dbReference type="NCBI Taxonomy" id="548898"/>
    <lineage>
        <taxon>Bacteria</taxon>
        <taxon>environmental samples</taxon>
    </lineage>
</organism>
<dbReference type="AlphaFoldDB" id="B8R8X5"/>
<keyword evidence="3" id="KW-0804">Transcription</keyword>
<dbReference type="Gene3D" id="2.60.120.10">
    <property type="entry name" value="Jelly Rolls"/>
    <property type="match status" value="1"/>
</dbReference>
<keyword evidence="1" id="KW-0805">Transcription regulation</keyword>
<reference evidence="6" key="1">
    <citation type="journal article" date="2009" name="Appl. Environ. Microbiol.">
        <title>Characterization of denitrification gene clusters of soil bacteria via a metagenomic approach.</title>
        <authorList>
            <person name="Demaneche S."/>
            <person name="Philippot L."/>
            <person name="David M.M."/>
            <person name="Navarro E."/>
            <person name="Vogel T.M."/>
            <person name="Simonet P."/>
        </authorList>
    </citation>
    <scope>NUCLEOTIDE SEQUENCE</scope>
</reference>
<proteinExistence type="predicted"/>
<dbReference type="Pfam" id="PF13545">
    <property type="entry name" value="HTH_Crp_2"/>
    <property type="match status" value="1"/>
</dbReference>
<evidence type="ECO:0000259" key="5">
    <source>
        <dbReference type="PROSITE" id="PS51063"/>
    </source>
</evidence>
<accession>B8R8X5</accession>
<evidence type="ECO:0000256" key="1">
    <source>
        <dbReference type="ARBA" id="ARBA00023015"/>
    </source>
</evidence>
<dbReference type="PROSITE" id="PS51063">
    <property type="entry name" value="HTH_CRP_2"/>
    <property type="match status" value="1"/>
</dbReference>
<dbReference type="GO" id="GO:0003677">
    <property type="term" value="F:DNA binding"/>
    <property type="evidence" value="ECO:0007669"/>
    <property type="project" value="UniProtKB-KW"/>
</dbReference>
<feature type="domain" description="HTH crp-type" evidence="5">
    <location>
        <begin position="138"/>
        <end position="208"/>
    </location>
</feature>
<dbReference type="InterPro" id="IPR014710">
    <property type="entry name" value="RmlC-like_jellyroll"/>
</dbReference>
<dbReference type="InterPro" id="IPR018490">
    <property type="entry name" value="cNMP-bd_dom_sf"/>
</dbReference>
<dbReference type="PANTHER" id="PTHR24567">
    <property type="entry name" value="CRP FAMILY TRANSCRIPTIONAL REGULATORY PROTEIN"/>
    <property type="match status" value="1"/>
</dbReference>
<evidence type="ECO:0000259" key="4">
    <source>
        <dbReference type="PROSITE" id="PS50042"/>
    </source>
</evidence>
<dbReference type="InterPro" id="IPR000595">
    <property type="entry name" value="cNMP-bd_dom"/>
</dbReference>
<dbReference type="InterPro" id="IPR012318">
    <property type="entry name" value="HTH_CRP"/>
</dbReference>
<sequence length="215" mass="23310">MHIQSTFRASQPNTSPRAGVSDLLTAMQPAAVTLFPADAVIYAQGEAAGPLYLVEFGTVRLCRLTADGRRLVSAFHTAGEVFGFEAGSEHDSYAESVDGAGIRVLRASCGQQPTGSMLLLALKSLARTQNHLMVLGRRNANERMAALLLDLAERQGDGKVVHLPMQRNDIADYLGITFETVSRILRVLKDQGVIRLRSISDIEILDLAALEDMCD</sequence>
<name>B8R8X5_9BACT</name>
<dbReference type="GO" id="GO:0005829">
    <property type="term" value="C:cytosol"/>
    <property type="evidence" value="ECO:0007669"/>
    <property type="project" value="TreeGrafter"/>
</dbReference>
<dbReference type="PROSITE" id="PS50042">
    <property type="entry name" value="CNMP_BINDING_3"/>
    <property type="match status" value="1"/>
</dbReference>